<gene>
    <name evidence="3" type="ORF">J40TS1_02960</name>
</gene>
<keyword evidence="1" id="KW-0472">Membrane</keyword>
<sequence length="225" mass="24076">MLSSLLLVFTTGLMSAAHCMGMCGGIITAVTLQSKRSALLSNLLYHIGRGCSYTVFGIALGLVGSFVDVAAAWSGMKGTASIVGGCLLLLWVWRKIQIPHMEHVSAHLHARLIKVVKYFRGGDRFYLLMTGIAFGFIPCGLTYAMGMQAAATGSWYAGGLTMLVFSLGTLPALALTASISAIASKRWRRLMYKLGNAAAILIGLLSIMRGLAANGLIPSLHHWLW</sequence>
<organism evidence="3 4">
    <name type="scientific">Paenibacillus montaniterrae</name>
    <dbReference type="NCBI Taxonomy" id="429341"/>
    <lineage>
        <taxon>Bacteria</taxon>
        <taxon>Bacillati</taxon>
        <taxon>Bacillota</taxon>
        <taxon>Bacilli</taxon>
        <taxon>Bacillales</taxon>
        <taxon>Paenibacillaceae</taxon>
        <taxon>Paenibacillus</taxon>
    </lineage>
</organism>
<evidence type="ECO:0000259" key="2">
    <source>
        <dbReference type="Pfam" id="PF13386"/>
    </source>
</evidence>
<dbReference type="Pfam" id="PF13386">
    <property type="entry name" value="DsbD_2"/>
    <property type="match status" value="1"/>
</dbReference>
<keyword evidence="1" id="KW-1133">Transmembrane helix</keyword>
<feature type="domain" description="Urease accessory protein UreH-like transmembrane" evidence="2">
    <location>
        <begin position="8"/>
        <end position="204"/>
    </location>
</feature>
<evidence type="ECO:0000313" key="3">
    <source>
        <dbReference type="EMBL" id="GIP14654.1"/>
    </source>
</evidence>
<protein>
    <recommendedName>
        <fullName evidence="2">Urease accessory protein UreH-like transmembrane domain-containing protein</fullName>
    </recommendedName>
</protein>
<dbReference type="InterPro" id="IPR039447">
    <property type="entry name" value="UreH-like_TM_dom"/>
</dbReference>
<dbReference type="Proteomes" id="UP000683139">
    <property type="component" value="Unassembled WGS sequence"/>
</dbReference>
<dbReference type="AlphaFoldDB" id="A0A919YM93"/>
<name>A0A919YM93_9BACL</name>
<evidence type="ECO:0000313" key="4">
    <source>
        <dbReference type="Proteomes" id="UP000683139"/>
    </source>
</evidence>
<proteinExistence type="predicted"/>
<reference evidence="3" key="1">
    <citation type="submission" date="2021-03" db="EMBL/GenBank/DDBJ databases">
        <title>Antimicrobial resistance genes in bacteria isolated from Japanese honey, and their potential for conferring macrolide and lincosamide resistance in the American foulbrood pathogen Paenibacillus larvae.</title>
        <authorList>
            <person name="Okamoto M."/>
            <person name="Kumagai M."/>
            <person name="Kanamori H."/>
            <person name="Takamatsu D."/>
        </authorList>
    </citation>
    <scope>NUCLEOTIDE SEQUENCE</scope>
    <source>
        <strain evidence="3">J40TS1</strain>
    </source>
</reference>
<feature type="transmembrane region" description="Helical" evidence="1">
    <location>
        <begin position="70"/>
        <end position="93"/>
    </location>
</feature>
<dbReference type="RefSeq" id="WP_213512866.1">
    <property type="nucleotide sequence ID" value="NZ_BOSE01000001.1"/>
</dbReference>
<feature type="transmembrane region" description="Helical" evidence="1">
    <location>
        <begin position="125"/>
        <end position="144"/>
    </location>
</feature>
<dbReference type="EMBL" id="BOSE01000001">
    <property type="protein sequence ID" value="GIP14654.1"/>
    <property type="molecule type" value="Genomic_DNA"/>
</dbReference>
<accession>A0A919YM93</accession>
<dbReference type="PANTHER" id="PTHR42208:SF1">
    <property type="entry name" value="HEAVY METAL TRANSPORTER"/>
    <property type="match status" value="1"/>
</dbReference>
<feature type="transmembrane region" description="Helical" evidence="1">
    <location>
        <begin position="6"/>
        <end position="31"/>
    </location>
</feature>
<keyword evidence="1" id="KW-0812">Transmembrane</keyword>
<evidence type="ECO:0000256" key="1">
    <source>
        <dbReference type="SAM" id="Phobius"/>
    </source>
</evidence>
<feature type="transmembrane region" description="Helical" evidence="1">
    <location>
        <begin position="194"/>
        <end position="217"/>
    </location>
</feature>
<comment type="caution">
    <text evidence="3">The sequence shown here is derived from an EMBL/GenBank/DDBJ whole genome shotgun (WGS) entry which is preliminary data.</text>
</comment>
<feature type="transmembrane region" description="Helical" evidence="1">
    <location>
        <begin position="43"/>
        <end position="64"/>
    </location>
</feature>
<feature type="transmembrane region" description="Helical" evidence="1">
    <location>
        <begin position="156"/>
        <end position="182"/>
    </location>
</feature>
<keyword evidence="4" id="KW-1185">Reference proteome</keyword>
<dbReference type="PANTHER" id="PTHR42208">
    <property type="entry name" value="HEAVY METAL TRANSPORTER-RELATED"/>
    <property type="match status" value="1"/>
</dbReference>